<evidence type="ECO:0000259" key="3">
    <source>
        <dbReference type="Pfam" id="PF02784"/>
    </source>
</evidence>
<keyword evidence="5" id="KW-1185">Reference proteome</keyword>
<dbReference type="Gene3D" id="2.40.37.10">
    <property type="entry name" value="Lyase, Ornithine Decarboxylase, Chain A, domain 1"/>
    <property type="match status" value="1"/>
</dbReference>
<dbReference type="PANTHER" id="PTHR43727:SF2">
    <property type="entry name" value="GROUP IV DECARBOXYLASE"/>
    <property type="match status" value="1"/>
</dbReference>
<organism evidence="4 5">
    <name type="scientific">Pacificimonas aurantium</name>
    <dbReference type="NCBI Taxonomy" id="1250540"/>
    <lineage>
        <taxon>Bacteria</taxon>
        <taxon>Pseudomonadati</taxon>
        <taxon>Pseudomonadota</taxon>
        <taxon>Alphaproteobacteria</taxon>
        <taxon>Sphingomonadales</taxon>
        <taxon>Sphingosinicellaceae</taxon>
        <taxon>Pacificimonas</taxon>
    </lineage>
</organism>
<evidence type="ECO:0000256" key="1">
    <source>
        <dbReference type="ARBA" id="ARBA00001933"/>
    </source>
</evidence>
<protein>
    <submittedName>
        <fullName evidence="4">Pyridoxal-dependent decarboxylase, exosortase A system-associated</fullName>
    </submittedName>
</protein>
<dbReference type="SUPFAM" id="SSF50621">
    <property type="entry name" value="Alanine racemase C-terminal domain-like"/>
    <property type="match status" value="1"/>
</dbReference>
<comment type="caution">
    <text evidence="4">The sequence shown here is derived from an EMBL/GenBank/DDBJ whole genome shotgun (WGS) entry which is preliminary data.</text>
</comment>
<dbReference type="CDD" id="cd06839">
    <property type="entry name" value="PLPDE_III_Btrk_like"/>
    <property type="match status" value="1"/>
</dbReference>
<sequence>MDDPRLAGLFEADAAGSLLIGGRPAADLVEEAGGTPLFAYDRSVVETKIARLRAALPAEVQLHYAIKANPFAPLLSHIAARVDGLDVASGGELAMALETGTDPGDISFAGPGKGDDELDAAIAAGVTLNLESEGEMERALGIAAERGRQVRAAVRINPPFDLKGSGMKMGGGAKPFGVDAERVPAMARRLVAAGADFRGYHVFAGSQNLRAEAITEAQAAGISLIAELVRETGVDAPEANIGGGFGLPYFPGETPLDLDRVGADLGRLLEGRGKELAGTRFTVELGRYIAGECGVYLTRVIDRKSSDGQVFLITDGGLHHQLAASGNFGTVIRRNYPLAKASAFAAPAEETVNVVGRLCTPLDKLGEKVELPRAEPGDLIAVFMAGAYGRTASPEAFLGHPPAREIFV</sequence>
<dbReference type="NCBIfam" id="TIGR03099">
    <property type="entry name" value="dCO2ase_PEP1"/>
    <property type="match status" value="1"/>
</dbReference>
<gene>
    <name evidence="4" type="ORF">KCN53_15365</name>
</gene>
<name>A0ABS7WPX0_9SPHN</name>
<dbReference type="Pfam" id="PF02784">
    <property type="entry name" value="Orn_Arg_deC_N"/>
    <property type="match status" value="1"/>
</dbReference>
<keyword evidence="2" id="KW-0663">Pyridoxal phosphate</keyword>
<dbReference type="Proteomes" id="UP000824621">
    <property type="component" value="Unassembled WGS sequence"/>
</dbReference>
<reference evidence="4 5" key="1">
    <citation type="submission" date="2021-04" db="EMBL/GenBank/DDBJ databases">
        <authorList>
            <person name="Pira H."/>
            <person name="Risdian C."/>
            <person name="Wink J."/>
        </authorList>
    </citation>
    <scope>NUCLEOTIDE SEQUENCE [LARGE SCALE GENOMIC DNA]</scope>
    <source>
        <strain evidence="4 5">DSM 107782</strain>
    </source>
</reference>
<dbReference type="InterPro" id="IPR022644">
    <property type="entry name" value="De-COase2_N"/>
</dbReference>
<proteinExistence type="predicted"/>
<evidence type="ECO:0000313" key="4">
    <source>
        <dbReference type="EMBL" id="MBZ6380005.1"/>
    </source>
</evidence>
<dbReference type="PRINTS" id="PR01179">
    <property type="entry name" value="ODADCRBXLASE"/>
</dbReference>
<dbReference type="PANTHER" id="PTHR43727">
    <property type="entry name" value="DIAMINOPIMELATE DECARBOXYLASE"/>
    <property type="match status" value="1"/>
</dbReference>
<dbReference type="InterPro" id="IPR009006">
    <property type="entry name" value="Ala_racemase/Decarboxylase_C"/>
</dbReference>
<dbReference type="InterPro" id="IPR000183">
    <property type="entry name" value="Orn/DAP/Arg_de-COase"/>
</dbReference>
<dbReference type="InterPro" id="IPR017530">
    <property type="entry name" value="DCO2ase_PEP1"/>
</dbReference>
<feature type="domain" description="Orn/DAP/Arg decarboxylase 2 N-terminal" evidence="3">
    <location>
        <begin position="45"/>
        <end position="290"/>
    </location>
</feature>
<accession>A0ABS7WPX0</accession>
<dbReference type="Gene3D" id="3.20.20.10">
    <property type="entry name" value="Alanine racemase"/>
    <property type="match status" value="1"/>
</dbReference>
<dbReference type="InterPro" id="IPR029066">
    <property type="entry name" value="PLP-binding_barrel"/>
</dbReference>
<evidence type="ECO:0000313" key="5">
    <source>
        <dbReference type="Proteomes" id="UP000824621"/>
    </source>
</evidence>
<dbReference type="RefSeq" id="WP_172406314.1">
    <property type="nucleotide sequence ID" value="NZ_JAGSGB010000004.1"/>
</dbReference>
<dbReference type="SUPFAM" id="SSF51419">
    <property type="entry name" value="PLP-binding barrel"/>
    <property type="match status" value="1"/>
</dbReference>
<evidence type="ECO:0000256" key="2">
    <source>
        <dbReference type="ARBA" id="ARBA00022898"/>
    </source>
</evidence>
<dbReference type="EMBL" id="JAGSGB010000004">
    <property type="protein sequence ID" value="MBZ6380005.1"/>
    <property type="molecule type" value="Genomic_DNA"/>
</dbReference>
<comment type="cofactor">
    <cofactor evidence="1">
        <name>pyridoxal 5'-phosphate</name>
        <dbReference type="ChEBI" id="CHEBI:597326"/>
    </cofactor>
</comment>